<dbReference type="EMBL" id="JBFXLS010000095">
    <property type="protein sequence ID" value="KAL2817064.1"/>
    <property type="molecule type" value="Genomic_DNA"/>
</dbReference>
<evidence type="ECO:0000313" key="2">
    <source>
        <dbReference type="EMBL" id="KAL2817064.1"/>
    </source>
</evidence>
<feature type="region of interest" description="Disordered" evidence="1">
    <location>
        <begin position="1"/>
        <end position="27"/>
    </location>
</feature>
<comment type="caution">
    <text evidence="2">The sequence shown here is derived from an EMBL/GenBank/DDBJ whole genome shotgun (WGS) entry which is preliminary data.</text>
</comment>
<organism evidence="2 3">
    <name type="scientific">Aspergillus cavernicola</name>
    <dbReference type="NCBI Taxonomy" id="176166"/>
    <lineage>
        <taxon>Eukaryota</taxon>
        <taxon>Fungi</taxon>
        <taxon>Dikarya</taxon>
        <taxon>Ascomycota</taxon>
        <taxon>Pezizomycotina</taxon>
        <taxon>Eurotiomycetes</taxon>
        <taxon>Eurotiomycetidae</taxon>
        <taxon>Eurotiales</taxon>
        <taxon>Aspergillaceae</taxon>
        <taxon>Aspergillus</taxon>
        <taxon>Aspergillus subgen. Nidulantes</taxon>
    </lineage>
</organism>
<evidence type="ECO:0000256" key="1">
    <source>
        <dbReference type="SAM" id="MobiDB-lite"/>
    </source>
</evidence>
<gene>
    <name evidence="2" type="ORF">BDW59DRAFT_152888</name>
</gene>
<sequence length="109" mass="12712">MFSSDSNVRLRQEERLDESQLSAPGVSSSAELQRRNFLNLHPYRWLRQVNKVIYDQDQYLVGFYGLPRHCSVSKNNQGRQSMLELLVLGDLEDIHCYKPPRGKKRLFGS</sequence>
<feature type="compositionally biased region" description="Basic and acidic residues" evidence="1">
    <location>
        <begin position="8"/>
        <end position="18"/>
    </location>
</feature>
<proteinExistence type="predicted"/>
<keyword evidence="3" id="KW-1185">Reference proteome</keyword>
<evidence type="ECO:0000313" key="3">
    <source>
        <dbReference type="Proteomes" id="UP001610335"/>
    </source>
</evidence>
<reference evidence="2 3" key="1">
    <citation type="submission" date="2024-07" db="EMBL/GenBank/DDBJ databases">
        <title>Section-level genome sequencing and comparative genomics of Aspergillus sections Usti and Cavernicolus.</title>
        <authorList>
            <consortium name="Lawrence Berkeley National Laboratory"/>
            <person name="Nybo J.L."/>
            <person name="Vesth T.C."/>
            <person name="Theobald S."/>
            <person name="Frisvad J.C."/>
            <person name="Larsen T.O."/>
            <person name="Kjaerboelling I."/>
            <person name="Rothschild-Mancinelli K."/>
            <person name="Lyhne E.K."/>
            <person name="Kogle M.E."/>
            <person name="Barry K."/>
            <person name="Clum A."/>
            <person name="Na H."/>
            <person name="Ledsgaard L."/>
            <person name="Lin J."/>
            <person name="Lipzen A."/>
            <person name="Kuo A."/>
            <person name="Riley R."/>
            <person name="Mondo S."/>
            <person name="LaButti K."/>
            <person name="Haridas S."/>
            <person name="Pangalinan J."/>
            <person name="Salamov A.A."/>
            <person name="Simmons B.A."/>
            <person name="Magnuson J.K."/>
            <person name="Chen J."/>
            <person name="Drula E."/>
            <person name="Henrissat B."/>
            <person name="Wiebenga A."/>
            <person name="Lubbers R.J."/>
            <person name="Gomes A.C."/>
            <person name="Makela M.R."/>
            <person name="Stajich J."/>
            <person name="Grigoriev I.V."/>
            <person name="Mortensen U.H."/>
            <person name="De vries R.P."/>
            <person name="Baker S.E."/>
            <person name="Andersen M.R."/>
        </authorList>
    </citation>
    <scope>NUCLEOTIDE SEQUENCE [LARGE SCALE GENOMIC DNA]</scope>
    <source>
        <strain evidence="2 3">CBS 600.67</strain>
    </source>
</reference>
<accession>A0ABR4HPI0</accession>
<name>A0ABR4HPI0_9EURO</name>
<dbReference type="Proteomes" id="UP001610335">
    <property type="component" value="Unassembled WGS sequence"/>
</dbReference>
<protein>
    <submittedName>
        <fullName evidence="2">Uncharacterized protein</fullName>
    </submittedName>
</protein>